<feature type="region of interest" description="Disordered" evidence="2">
    <location>
        <begin position="512"/>
        <end position="562"/>
    </location>
</feature>
<protein>
    <submittedName>
        <fullName evidence="4">Heparinase II/III family protein</fullName>
    </submittedName>
</protein>
<evidence type="ECO:0000256" key="1">
    <source>
        <dbReference type="ARBA" id="ARBA00004196"/>
    </source>
</evidence>
<accession>A0ABS8VSM8</accession>
<dbReference type="EMBL" id="JAJSOJ010000012">
    <property type="protein sequence ID" value="MCE0742998.1"/>
    <property type="molecule type" value="Genomic_DNA"/>
</dbReference>
<dbReference type="RefSeq" id="WP_232876557.1">
    <property type="nucleotide sequence ID" value="NZ_JAJSOJ010000012.1"/>
</dbReference>
<dbReference type="Gene3D" id="1.50.10.100">
    <property type="entry name" value="Chondroitin AC/alginate lyase"/>
    <property type="match status" value="1"/>
</dbReference>
<organism evidence="4 5">
    <name type="scientific">Acetobacter sicerae</name>
    <dbReference type="NCBI Taxonomy" id="85325"/>
    <lineage>
        <taxon>Bacteria</taxon>
        <taxon>Pseudomonadati</taxon>
        <taxon>Pseudomonadota</taxon>
        <taxon>Alphaproteobacteria</taxon>
        <taxon>Acetobacterales</taxon>
        <taxon>Acetobacteraceae</taxon>
        <taxon>Acetobacter</taxon>
    </lineage>
</organism>
<dbReference type="InterPro" id="IPR008929">
    <property type="entry name" value="Chondroitin_lyas"/>
</dbReference>
<comment type="subcellular location">
    <subcellularLocation>
        <location evidence="1">Cell envelope</location>
    </subcellularLocation>
</comment>
<dbReference type="Proteomes" id="UP001521074">
    <property type="component" value="Unassembled WGS sequence"/>
</dbReference>
<reference evidence="4 5" key="1">
    <citation type="submission" date="2021-12" db="EMBL/GenBank/DDBJ databases">
        <title>Genome sequence of Acetobacter sicerae DmPark20a_162.</title>
        <authorList>
            <person name="Chaston J.M."/>
        </authorList>
    </citation>
    <scope>NUCLEOTIDE SEQUENCE [LARGE SCALE GENOMIC DNA]</scope>
    <source>
        <strain evidence="4 5">DmPark20a_162</strain>
    </source>
</reference>
<name>A0ABS8VSM8_9PROT</name>
<evidence type="ECO:0000259" key="3">
    <source>
        <dbReference type="Pfam" id="PF07940"/>
    </source>
</evidence>
<feature type="region of interest" description="Disordered" evidence="2">
    <location>
        <begin position="574"/>
        <end position="632"/>
    </location>
</feature>
<feature type="domain" description="Heparinase II/III-like C-terminal" evidence="3">
    <location>
        <begin position="300"/>
        <end position="517"/>
    </location>
</feature>
<feature type="compositionally biased region" description="Low complexity" evidence="2">
    <location>
        <begin position="512"/>
        <end position="535"/>
    </location>
</feature>
<gene>
    <name evidence="4" type="ORF">LWC05_03710</name>
</gene>
<keyword evidence="5" id="KW-1185">Reference proteome</keyword>
<evidence type="ECO:0000256" key="2">
    <source>
        <dbReference type="SAM" id="MobiDB-lite"/>
    </source>
</evidence>
<dbReference type="Gene3D" id="2.70.98.70">
    <property type="match status" value="1"/>
</dbReference>
<feature type="compositionally biased region" description="Polar residues" evidence="2">
    <location>
        <begin position="597"/>
        <end position="612"/>
    </location>
</feature>
<proteinExistence type="predicted"/>
<comment type="caution">
    <text evidence="4">The sequence shown here is derived from an EMBL/GenBank/DDBJ whole genome shotgun (WGS) entry which is preliminary data.</text>
</comment>
<feature type="compositionally biased region" description="Polar residues" evidence="2">
    <location>
        <begin position="541"/>
        <end position="551"/>
    </location>
</feature>
<sequence>MGLGRWWRDARLSFALLGPLGGLRSIPSTPAQTVRDLWPGDAGNGELLVRGTASHGGETISIRKGIWSDDNWSPLFRDWFQSFEWLRDLRELGSESARAQARALVADWIAQPIGMTPLEDSSTTGARIAAWLAQYDFFAASADEDYRRALLQRIVLEARTLAAILPTERHDWTALRGLKGLLATAVAIPEQKAFLARYMRLIDPELEMQILPDGCHASRSPGAQLLVLRELAEMRLMLQSARIPMPTTLASALDRMAPVLRAFRHGDGRLALFNGTWSHEPTLIDLIIARAMPRGNILARNMRDGRFVRATSGNTVLFVDAGGPPPSGFDALAHGGLMSMELSSGRSQIVVNCGASPRSGWHEALRDAPAHSVLSIPACPPVLWRRDGSVDVRPDVTWEHSVSGIDHMIELASDCYRPVGCGSYRRRMFLSGEGTDLRGEDRLDTAGDPPEFVLRFHLHPSVRVELEETDILLHAGDEVWKFRSDGYSTIEDSIYFGFKEPTPTQQIVVRPSEVSPVAPAAPADSQSESSSSHPAAKQDEQTATGATNQPSEVRVSESAQDEKELIPLAKAIEEAQEADGATDQEKDRAPLDDNTASEDGQINDQENVSAESDSGRMDEVSDLERPVQPPVPPVLANAIRWAFTRLDA</sequence>
<evidence type="ECO:0000313" key="4">
    <source>
        <dbReference type="EMBL" id="MCE0742998.1"/>
    </source>
</evidence>
<dbReference type="Pfam" id="PF07940">
    <property type="entry name" value="Hepar_II_III_C"/>
    <property type="match status" value="1"/>
</dbReference>
<feature type="compositionally biased region" description="Basic and acidic residues" evidence="2">
    <location>
        <begin position="613"/>
        <end position="625"/>
    </location>
</feature>
<evidence type="ECO:0000313" key="5">
    <source>
        <dbReference type="Proteomes" id="UP001521074"/>
    </source>
</evidence>
<dbReference type="InterPro" id="IPR012480">
    <property type="entry name" value="Hepar_II_III_C"/>
</dbReference>